<keyword evidence="2" id="KW-0372">Hormone</keyword>
<evidence type="ECO:0000256" key="5">
    <source>
        <dbReference type="ARBA" id="ARBA00037228"/>
    </source>
</evidence>
<evidence type="ECO:0000256" key="4">
    <source>
        <dbReference type="ARBA" id="ARBA00023157"/>
    </source>
</evidence>
<evidence type="ECO:0000256" key="2">
    <source>
        <dbReference type="ARBA" id="ARBA00022702"/>
    </source>
</evidence>
<feature type="chain" id="PRO_5032430897" evidence="6">
    <location>
        <begin position="25"/>
        <end position="63"/>
    </location>
</feature>
<dbReference type="InterPro" id="IPR008801">
    <property type="entry name" value="RALF"/>
</dbReference>
<proteinExistence type="inferred from homology"/>
<evidence type="ECO:0000256" key="1">
    <source>
        <dbReference type="ARBA" id="ARBA00009178"/>
    </source>
</evidence>
<feature type="signal peptide" evidence="6">
    <location>
        <begin position="1"/>
        <end position="24"/>
    </location>
</feature>
<evidence type="ECO:0000256" key="6">
    <source>
        <dbReference type="SAM" id="SignalP"/>
    </source>
</evidence>
<reference evidence="7 8" key="1">
    <citation type="journal article" date="2020" name="Mol. Biol. Evol.">
        <title>Distinct Expression and Methylation Patterns for Genes with Different Fates following a Single Whole-Genome Duplication in Flowering Plants.</title>
        <authorList>
            <person name="Shi T."/>
            <person name="Rahmani R.S."/>
            <person name="Gugger P.F."/>
            <person name="Wang M."/>
            <person name="Li H."/>
            <person name="Zhang Y."/>
            <person name="Li Z."/>
            <person name="Wang Q."/>
            <person name="Van de Peer Y."/>
            <person name="Marchal K."/>
            <person name="Chen J."/>
        </authorList>
    </citation>
    <scope>NUCLEOTIDE SEQUENCE [LARGE SCALE GENOMIC DNA]</scope>
    <source>
        <tissue evidence="7">Leaf</tissue>
    </source>
</reference>
<dbReference type="PANTHER" id="PTHR34270:SF3">
    <property type="entry name" value="PROTEIN RALF-LIKE 16-RELATED"/>
    <property type="match status" value="1"/>
</dbReference>
<sequence>MMRAMVLCVVVVLVCFLLMEEANATLISYQAIRKDGSCPKKSPKCNGKQVANPYTRGCEKEVD</sequence>
<dbReference type="AlphaFoldDB" id="A0A822XNM9"/>
<organism evidence="7 8">
    <name type="scientific">Nelumbo nucifera</name>
    <name type="common">Sacred lotus</name>
    <dbReference type="NCBI Taxonomy" id="4432"/>
    <lineage>
        <taxon>Eukaryota</taxon>
        <taxon>Viridiplantae</taxon>
        <taxon>Streptophyta</taxon>
        <taxon>Embryophyta</taxon>
        <taxon>Tracheophyta</taxon>
        <taxon>Spermatophyta</taxon>
        <taxon>Magnoliopsida</taxon>
        <taxon>Proteales</taxon>
        <taxon>Nelumbonaceae</taxon>
        <taxon>Nelumbo</taxon>
    </lineage>
</organism>
<dbReference type="PANTHER" id="PTHR34270">
    <property type="entry name" value="PROTEIN RALF-LIKE 15-RELATED"/>
    <property type="match status" value="1"/>
</dbReference>
<dbReference type="Proteomes" id="UP000607653">
    <property type="component" value="Unassembled WGS sequence"/>
</dbReference>
<keyword evidence="3 6" id="KW-0732">Signal</keyword>
<comment type="caution">
    <text evidence="7">The sequence shown here is derived from an EMBL/GenBank/DDBJ whole genome shotgun (WGS) entry which is preliminary data.</text>
</comment>
<accession>A0A822XNM9</accession>
<dbReference type="GO" id="GO:0005179">
    <property type="term" value="F:hormone activity"/>
    <property type="evidence" value="ECO:0007669"/>
    <property type="project" value="UniProtKB-KW"/>
</dbReference>
<protein>
    <submittedName>
        <fullName evidence="7">Uncharacterized protein</fullName>
    </submittedName>
</protein>
<evidence type="ECO:0000313" key="8">
    <source>
        <dbReference type="Proteomes" id="UP000607653"/>
    </source>
</evidence>
<name>A0A822XNM9_NELNU</name>
<keyword evidence="8" id="KW-1185">Reference proteome</keyword>
<comment type="function">
    <text evidence="5">Cell signaling peptide that may regulate plant stress, growth, and development. Mediates a rapid alkalinization of extracellular space by mediating a transient increase in the cytoplasmic Ca(2+) concentration leading to a calcium-dependent signaling events through a cell surface receptor and a concomitant activation of some intracellular mitogen-activated protein kinases.</text>
</comment>
<dbReference type="EMBL" id="DUZY01000001">
    <property type="protein sequence ID" value="DAD20355.1"/>
    <property type="molecule type" value="Genomic_DNA"/>
</dbReference>
<keyword evidence="4" id="KW-1015">Disulfide bond</keyword>
<evidence type="ECO:0000313" key="7">
    <source>
        <dbReference type="EMBL" id="DAD20355.1"/>
    </source>
</evidence>
<gene>
    <name evidence="7" type="ORF">HUJ06_021818</name>
</gene>
<evidence type="ECO:0000256" key="3">
    <source>
        <dbReference type="ARBA" id="ARBA00022729"/>
    </source>
</evidence>
<dbReference type="Pfam" id="PF05498">
    <property type="entry name" value="RALF"/>
    <property type="match status" value="1"/>
</dbReference>
<comment type="similarity">
    <text evidence="1">Belongs to the plant rapid alkalinization factor (RALF) family.</text>
</comment>